<evidence type="ECO:0000313" key="3">
    <source>
        <dbReference type="Proteomes" id="UP000261360"/>
    </source>
</evidence>
<proteinExistence type="inferred from homology"/>
<protein>
    <submittedName>
        <fullName evidence="2">Plac8 onzin related protein 1</fullName>
    </submittedName>
</protein>
<dbReference type="GO" id="GO:0035775">
    <property type="term" value="P:pronephric glomerulus morphogenesis"/>
    <property type="evidence" value="ECO:0007669"/>
    <property type="project" value="Ensembl"/>
</dbReference>
<dbReference type="Pfam" id="PF04749">
    <property type="entry name" value="PLAC8"/>
    <property type="match status" value="1"/>
</dbReference>
<reference evidence="2" key="2">
    <citation type="submission" date="2025-09" db="UniProtKB">
        <authorList>
            <consortium name="Ensembl"/>
        </authorList>
    </citation>
    <scope>IDENTIFICATION</scope>
</reference>
<evidence type="ECO:0000313" key="2">
    <source>
        <dbReference type="Ensembl" id="ENSSLDP00000027655.1"/>
    </source>
</evidence>
<comment type="similarity">
    <text evidence="1">Belongs to the cornifelin family.</text>
</comment>
<name>A0A3B4YA22_SERLL</name>
<dbReference type="AlphaFoldDB" id="A0A3B4YA22"/>
<sequence>MAVYQQPVQMMTVTTTTNSTSGAWSTGLCDCCSDMGTCCCGLWCFPCMQCETASMNGWCCCMPCMDYCCVVSCLLRATIRERYGIPGSCCEDCCLLLWCYECVWCQMIMNEDQAQHARHRCSSNHTGRQCLVRCHFS</sequence>
<dbReference type="Ensembl" id="ENSSLDT00000028494.1">
    <property type="protein sequence ID" value="ENSSLDP00000027655.1"/>
    <property type="gene ID" value="ENSSLDG00000021451.1"/>
</dbReference>
<evidence type="ECO:0000256" key="1">
    <source>
        <dbReference type="ARBA" id="ARBA00009024"/>
    </source>
</evidence>
<dbReference type="InterPro" id="IPR006461">
    <property type="entry name" value="PLAC_motif_containing"/>
</dbReference>
<dbReference type="NCBIfam" id="TIGR01571">
    <property type="entry name" value="A_thal_Cys_rich"/>
    <property type="match status" value="1"/>
</dbReference>
<dbReference type="GO" id="GO:0048703">
    <property type="term" value="P:embryonic viscerocranium morphogenesis"/>
    <property type="evidence" value="ECO:0007669"/>
    <property type="project" value="Ensembl"/>
</dbReference>
<keyword evidence="3" id="KW-1185">Reference proteome</keyword>
<accession>A0A3B4YA22</accession>
<dbReference type="Proteomes" id="UP000261360">
    <property type="component" value="Unplaced"/>
</dbReference>
<reference evidence="2" key="1">
    <citation type="submission" date="2025-08" db="UniProtKB">
        <authorList>
            <consortium name="Ensembl"/>
        </authorList>
    </citation>
    <scope>IDENTIFICATION</scope>
</reference>
<dbReference type="GO" id="GO:0072078">
    <property type="term" value="P:nephron tubule morphogenesis"/>
    <property type="evidence" value="ECO:0007669"/>
    <property type="project" value="Ensembl"/>
</dbReference>
<dbReference type="GeneTree" id="ENSGT00940000163927"/>
<organism evidence="2 3">
    <name type="scientific">Seriola lalandi dorsalis</name>
    <dbReference type="NCBI Taxonomy" id="1841481"/>
    <lineage>
        <taxon>Eukaryota</taxon>
        <taxon>Metazoa</taxon>
        <taxon>Chordata</taxon>
        <taxon>Craniata</taxon>
        <taxon>Vertebrata</taxon>
        <taxon>Euteleostomi</taxon>
        <taxon>Actinopterygii</taxon>
        <taxon>Neopterygii</taxon>
        <taxon>Teleostei</taxon>
        <taxon>Neoteleostei</taxon>
        <taxon>Acanthomorphata</taxon>
        <taxon>Carangaria</taxon>
        <taxon>Carangiformes</taxon>
        <taxon>Carangidae</taxon>
        <taxon>Seriola</taxon>
    </lineage>
</organism>
<dbReference type="PANTHER" id="PTHR15907">
    <property type="entry name" value="DUF614 FAMILY PROTEIN-RELATED"/>
    <property type="match status" value="1"/>
</dbReference>